<evidence type="ECO:0000256" key="1">
    <source>
        <dbReference type="ARBA" id="ARBA00004651"/>
    </source>
</evidence>
<keyword evidence="3" id="KW-1003">Cell membrane</keyword>
<evidence type="ECO:0000256" key="2">
    <source>
        <dbReference type="ARBA" id="ARBA00022448"/>
    </source>
</evidence>
<protein>
    <submittedName>
        <fullName evidence="9">Potassium uptake protein</fullName>
    </submittedName>
</protein>
<feature type="transmembrane region" description="Helical" evidence="8">
    <location>
        <begin position="187"/>
        <end position="208"/>
    </location>
</feature>
<comment type="caution">
    <text evidence="9">The sequence shown here is derived from an EMBL/GenBank/DDBJ whole genome shotgun (WGS) entry which is preliminary data.</text>
</comment>
<evidence type="ECO:0000256" key="3">
    <source>
        <dbReference type="ARBA" id="ARBA00022475"/>
    </source>
</evidence>
<dbReference type="GO" id="GO:0030001">
    <property type="term" value="P:metal ion transport"/>
    <property type="evidence" value="ECO:0007669"/>
    <property type="project" value="UniProtKB-ARBA"/>
</dbReference>
<keyword evidence="7 8" id="KW-0472">Membrane</keyword>
<evidence type="ECO:0000313" key="9">
    <source>
        <dbReference type="EMBL" id="HIU13921.1"/>
    </source>
</evidence>
<name>A0A9D1HPM1_9FIRM</name>
<evidence type="ECO:0000256" key="4">
    <source>
        <dbReference type="ARBA" id="ARBA00022692"/>
    </source>
</evidence>
<organism evidence="9 10">
    <name type="scientific">Candidatus Fimiplasma intestinipullorum</name>
    <dbReference type="NCBI Taxonomy" id="2840825"/>
    <lineage>
        <taxon>Bacteria</taxon>
        <taxon>Bacillati</taxon>
        <taxon>Bacillota</taxon>
        <taxon>Clostridia</taxon>
        <taxon>Eubacteriales</taxon>
        <taxon>Candidatus Fimiplasma</taxon>
    </lineage>
</organism>
<keyword evidence="4 8" id="KW-0812">Transmembrane</keyword>
<evidence type="ECO:0000313" key="10">
    <source>
        <dbReference type="Proteomes" id="UP000824175"/>
    </source>
</evidence>
<feature type="transmembrane region" description="Helical" evidence="8">
    <location>
        <begin position="228"/>
        <end position="256"/>
    </location>
</feature>
<proteinExistence type="predicted"/>
<reference evidence="9" key="2">
    <citation type="journal article" date="2021" name="PeerJ">
        <title>Extensive microbial diversity within the chicken gut microbiome revealed by metagenomics and culture.</title>
        <authorList>
            <person name="Gilroy R."/>
            <person name="Ravi A."/>
            <person name="Getino M."/>
            <person name="Pursley I."/>
            <person name="Horton D.L."/>
            <person name="Alikhan N.F."/>
            <person name="Baker D."/>
            <person name="Gharbi K."/>
            <person name="Hall N."/>
            <person name="Watson M."/>
            <person name="Adriaenssens E.M."/>
            <person name="Foster-Nyarko E."/>
            <person name="Jarju S."/>
            <person name="Secka A."/>
            <person name="Antonio M."/>
            <person name="Oren A."/>
            <person name="Chaudhuri R.R."/>
            <person name="La Ragione R."/>
            <person name="Hildebrand F."/>
            <person name="Pallen M.J."/>
        </authorList>
    </citation>
    <scope>NUCLEOTIDE SEQUENCE</scope>
    <source>
        <strain evidence="9">CHK195-11698</strain>
    </source>
</reference>
<dbReference type="InterPro" id="IPR003445">
    <property type="entry name" value="Cat_transpt"/>
</dbReference>
<dbReference type="AlphaFoldDB" id="A0A9D1HPM1"/>
<keyword evidence="2" id="KW-0813">Transport</keyword>
<feature type="transmembrane region" description="Helical" evidence="8">
    <location>
        <begin position="69"/>
        <end position="96"/>
    </location>
</feature>
<keyword evidence="5 8" id="KW-1133">Transmembrane helix</keyword>
<dbReference type="GO" id="GO:0005886">
    <property type="term" value="C:plasma membrane"/>
    <property type="evidence" value="ECO:0007669"/>
    <property type="project" value="UniProtKB-SubCell"/>
</dbReference>
<evidence type="ECO:0000256" key="7">
    <source>
        <dbReference type="ARBA" id="ARBA00023136"/>
    </source>
</evidence>
<accession>A0A9D1HPM1</accession>
<feature type="transmembrane region" description="Helical" evidence="8">
    <location>
        <begin position="127"/>
        <end position="144"/>
    </location>
</feature>
<dbReference type="EMBL" id="DVMJ01000063">
    <property type="protein sequence ID" value="HIU13921.1"/>
    <property type="molecule type" value="Genomic_DNA"/>
</dbReference>
<dbReference type="PANTHER" id="PTHR32024">
    <property type="entry name" value="TRK SYSTEM POTASSIUM UPTAKE PROTEIN TRKG-RELATED"/>
    <property type="match status" value="1"/>
</dbReference>
<feature type="transmembrane region" description="Helical" evidence="8">
    <location>
        <begin position="12"/>
        <end position="30"/>
    </location>
</feature>
<sequence>MKEKLLASPVRVIAFSFFMVILVGSLLLWLPIANAKENCGYLNHLFIATSATCVTGLVSVVPYEQYTLFGQIVIICLIQVGGLGFLTFLTMFFSYAKKRLSLSNRLLMQESLNMNSLSGITPFVRKIFIYTFGCELLGAVILAFQFVPEFGVATGLYYAIFHSISAFCNAGFDVIGSTSLIAYNNNYVVCLTICFLIIAGGIGFAVAFEIKDRVRYFLTHPGGMRNFLASFTLHAKLAILVTGILLVSGTFLVYLFEKDNPGTLGGMPLPQQILNAFFQSTTYRTAGFASIDQGALNDISKLLGCLIMFIGGSPAGTAGGIKTVTLATIVLAVRAVVKGNRQIGAFGRKIKVDTALRALAVFSISIGIVMGASVLLCVLESYPMIDLFYEAFSAFATVGLSANLTSQLCDLSKLILILLMYVGRIGPITMVLSFMKKSRNNRENQVVYPDAEILVG</sequence>
<dbReference type="PANTHER" id="PTHR32024:SF1">
    <property type="entry name" value="KTR SYSTEM POTASSIUM UPTAKE PROTEIN B"/>
    <property type="match status" value="1"/>
</dbReference>
<feature type="transmembrane region" description="Helical" evidence="8">
    <location>
        <begin position="358"/>
        <end position="382"/>
    </location>
</feature>
<feature type="transmembrane region" description="Helical" evidence="8">
    <location>
        <begin position="414"/>
        <end position="435"/>
    </location>
</feature>
<dbReference type="GO" id="GO:0008324">
    <property type="term" value="F:monoatomic cation transmembrane transporter activity"/>
    <property type="evidence" value="ECO:0007669"/>
    <property type="project" value="InterPro"/>
</dbReference>
<reference evidence="9" key="1">
    <citation type="submission" date="2020-10" db="EMBL/GenBank/DDBJ databases">
        <authorList>
            <person name="Gilroy R."/>
        </authorList>
    </citation>
    <scope>NUCLEOTIDE SEQUENCE</scope>
    <source>
        <strain evidence="9">CHK195-11698</strain>
    </source>
</reference>
<evidence type="ECO:0000256" key="8">
    <source>
        <dbReference type="SAM" id="Phobius"/>
    </source>
</evidence>
<dbReference type="Pfam" id="PF02386">
    <property type="entry name" value="TrkH"/>
    <property type="match status" value="1"/>
</dbReference>
<keyword evidence="6" id="KW-0406">Ion transport</keyword>
<gene>
    <name evidence="9" type="ORF">IAD15_07630</name>
</gene>
<evidence type="ECO:0000256" key="5">
    <source>
        <dbReference type="ARBA" id="ARBA00022989"/>
    </source>
</evidence>
<dbReference type="Proteomes" id="UP000824175">
    <property type="component" value="Unassembled WGS sequence"/>
</dbReference>
<evidence type="ECO:0000256" key="6">
    <source>
        <dbReference type="ARBA" id="ARBA00023065"/>
    </source>
</evidence>
<comment type="subcellular location">
    <subcellularLocation>
        <location evidence="1">Cell membrane</location>
        <topology evidence="1">Multi-pass membrane protein</topology>
    </subcellularLocation>
</comment>
<feature type="transmembrane region" description="Helical" evidence="8">
    <location>
        <begin position="42"/>
        <end position="63"/>
    </location>
</feature>